<reference evidence="2 3" key="1">
    <citation type="journal article" date="2016" name="Nat. Commun.">
        <title>Thousands of microbial genomes shed light on interconnected biogeochemical processes in an aquifer system.</title>
        <authorList>
            <person name="Anantharaman K."/>
            <person name="Brown C.T."/>
            <person name="Hug L.A."/>
            <person name="Sharon I."/>
            <person name="Castelle C.J."/>
            <person name="Probst A.J."/>
            <person name="Thomas B.C."/>
            <person name="Singh A."/>
            <person name="Wilkins M.J."/>
            <person name="Karaoz U."/>
            <person name="Brodie E.L."/>
            <person name="Williams K.H."/>
            <person name="Hubbard S.S."/>
            <person name="Banfield J.F."/>
        </authorList>
    </citation>
    <scope>NUCLEOTIDE SEQUENCE [LARGE SCALE GENOMIC DNA]</scope>
</reference>
<feature type="domain" description="PSP1 C-terminal" evidence="1">
    <location>
        <begin position="64"/>
        <end position="149"/>
    </location>
</feature>
<dbReference type="InterPro" id="IPR007557">
    <property type="entry name" value="PSP1_C"/>
</dbReference>
<gene>
    <name evidence="2" type="ORF">A2Y67_03055</name>
</gene>
<dbReference type="GO" id="GO:0005737">
    <property type="term" value="C:cytoplasm"/>
    <property type="evidence" value="ECO:0007669"/>
    <property type="project" value="TreeGrafter"/>
</dbReference>
<name>A0A1G1XPQ9_9BACT</name>
<sequence length="269" mass="30902">MKVAEIQLNLWDRIYRYLIGELVLSLGDYVVIEANQNLEIGKITGFADMDEKDLKKLPEEEQPKTIIRKATLNDLEVLEVNEKSKEQSMEICRKYIEKNQLEMKLIDVQFSFDGKKITFAFIADGRIDFRPLVKDLTRNFQKNIRLQQLGVRDEAKINGDIGSCGIIQCCKTHLKELGNVNAEQAELQQVSHRGAERLSGICGRLKCCLRYENDLYKELSEKFPALGTLVKTPRGKGEVLEWHILKQSVRVKLLDQETIVEVPLESINH</sequence>
<proteinExistence type="predicted"/>
<dbReference type="PANTHER" id="PTHR43830:SF3">
    <property type="entry name" value="PROTEIN PSP1"/>
    <property type="match status" value="1"/>
</dbReference>
<dbReference type="PROSITE" id="PS51411">
    <property type="entry name" value="PSP1_C"/>
    <property type="match status" value="1"/>
</dbReference>
<organism evidence="2 3">
    <name type="scientific">Candidatus Buchananbacteria bacterium RBG_13_39_9</name>
    <dbReference type="NCBI Taxonomy" id="1797531"/>
    <lineage>
        <taxon>Bacteria</taxon>
        <taxon>Candidatus Buchananiibacteriota</taxon>
    </lineage>
</organism>
<evidence type="ECO:0000313" key="2">
    <source>
        <dbReference type="EMBL" id="OGY42035.1"/>
    </source>
</evidence>
<comment type="caution">
    <text evidence="2">The sequence shown here is derived from an EMBL/GenBank/DDBJ whole genome shotgun (WGS) entry which is preliminary data.</text>
</comment>
<dbReference type="NCBIfam" id="NF041131">
    <property type="entry name" value="RicT_YaaT_fam"/>
    <property type="match status" value="1"/>
</dbReference>
<protein>
    <recommendedName>
        <fullName evidence="1">PSP1 C-terminal domain-containing protein</fullName>
    </recommendedName>
</protein>
<accession>A0A1G1XPQ9</accession>
<dbReference type="AlphaFoldDB" id="A0A1G1XPQ9"/>
<dbReference type="Proteomes" id="UP000176260">
    <property type="component" value="Unassembled WGS sequence"/>
</dbReference>
<dbReference type="EMBL" id="MHIA01000019">
    <property type="protein sequence ID" value="OGY42035.1"/>
    <property type="molecule type" value="Genomic_DNA"/>
</dbReference>
<evidence type="ECO:0000259" key="1">
    <source>
        <dbReference type="PROSITE" id="PS51411"/>
    </source>
</evidence>
<dbReference type="InterPro" id="IPR047767">
    <property type="entry name" value="PSP1-like"/>
</dbReference>
<evidence type="ECO:0000313" key="3">
    <source>
        <dbReference type="Proteomes" id="UP000176260"/>
    </source>
</evidence>
<dbReference type="Pfam" id="PF04468">
    <property type="entry name" value="PSP1"/>
    <property type="match status" value="1"/>
</dbReference>
<dbReference type="PANTHER" id="PTHR43830">
    <property type="entry name" value="PROTEIN PSP1"/>
    <property type="match status" value="1"/>
</dbReference>